<feature type="compositionally biased region" description="Basic and acidic residues" evidence="1">
    <location>
        <begin position="29"/>
        <end position="38"/>
    </location>
</feature>
<evidence type="ECO:0000256" key="1">
    <source>
        <dbReference type="SAM" id="MobiDB-lite"/>
    </source>
</evidence>
<evidence type="ECO:0000313" key="4">
    <source>
        <dbReference type="Proteomes" id="UP000008178"/>
    </source>
</evidence>
<keyword evidence="2" id="KW-0732">Signal</keyword>
<dbReference type="AlphaFoldDB" id="G2T427"/>
<evidence type="ECO:0000256" key="2">
    <source>
        <dbReference type="SAM" id="SignalP"/>
    </source>
</evidence>
<dbReference type="Proteomes" id="UP000008178">
    <property type="component" value="Chromosome"/>
</dbReference>
<feature type="compositionally biased region" description="Low complexity" evidence="1">
    <location>
        <begin position="42"/>
        <end position="61"/>
    </location>
</feature>
<accession>G2T427</accession>
<feature type="compositionally biased region" description="Polar residues" evidence="1">
    <location>
        <begin position="62"/>
        <end position="74"/>
    </location>
</feature>
<sequence>MKKNMNKQKVLISVLVMTIGLSLSACDSQKNEPVKENEVTETDQVTSSTESTVQEESATETIVTQEESSETPNNAEDWKQAYIDFLQSGAILPDASNQGLQIQDADAATYGIVDVNLDGIPELFLFPGCADWRYDLYTYYNGTVKLVDCSASATSLFLYNLEGTPYYLGLQESSYGNEIDVCTIENGERKLLLSYKSDYPLYEMGFQDSYTENYYVENNPVDEVTFEESAKNIFTDEEYKALMNFEIETTDPVETPVKDLSLIENYKKAFESNDIATHLQIETDSADESEIADWTVIDGVQGTTDWSEIEIITYKNGIKATTICYWDGSVETSYDEKTTAALANSIKQSAPTTDSDTP</sequence>
<gene>
    <name evidence="3" type="ordered locus">RHOM_11820</name>
</gene>
<dbReference type="EMBL" id="CP003040">
    <property type="protein sequence ID" value="AEN97472.1"/>
    <property type="molecule type" value="Genomic_DNA"/>
</dbReference>
<dbReference type="GeneID" id="93724111"/>
<dbReference type="KEGG" id="rho:RHOM_11820"/>
<protein>
    <recommendedName>
        <fullName evidence="5">Lipoprotein</fullName>
    </recommendedName>
</protein>
<dbReference type="RefSeq" id="WP_014080483.1">
    <property type="nucleotide sequence ID" value="NC_015977.1"/>
</dbReference>
<feature type="region of interest" description="Disordered" evidence="1">
    <location>
        <begin position="28"/>
        <end position="74"/>
    </location>
</feature>
<dbReference type="HOGENOM" id="CLU_773581_0_0_9"/>
<organism evidence="3 4">
    <name type="scientific">Roseburia hominis (strain DSM 16839 / JCM 17582 / NCIMB 14029 / A2-183)</name>
    <dbReference type="NCBI Taxonomy" id="585394"/>
    <lineage>
        <taxon>Bacteria</taxon>
        <taxon>Bacillati</taxon>
        <taxon>Bacillota</taxon>
        <taxon>Clostridia</taxon>
        <taxon>Lachnospirales</taxon>
        <taxon>Lachnospiraceae</taxon>
        <taxon>Roseburia</taxon>
    </lineage>
</organism>
<name>G2T427_ROSHA</name>
<proteinExistence type="predicted"/>
<feature type="chain" id="PRO_5039394203" description="Lipoprotein" evidence="2">
    <location>
        <begin position="26"/>
        <end position="358"/>
    </location>
</feature>
<keyword evidence="4" id="KW-1185">Reference proteome</keyword>
<dbReference type="PROSITE" id="PS51257">
    <property type="entry name" value="PROKAR_LIPOPROTEIN"/>
    <property type="match status" value="1"/>
</dbReference>
<reference evidence="3 4" key="1">
    <citation type="journal article" date="2015" name="Genome Announc.">
        <title>Complete genome sequence of the human gut symbiont Roseburia hominis.</title>
        <authorList>
            <person name="Travis A.J."/>
            <person name="Kelly D."/>
            <person name="Flint H.J."/>
            <person name="Aminov R.I."/>
        </authorList>
    </citation>
    <scope>NUCLEOTIDE SEQUENCE [LARGE SCALE GENOMIC DNA]</scope>
    <source>
        <strain evidence="4">DSM 16839 / JCM 17582 / NCIMB 14029 / A2-183</strain>
    </source>
</reference>
<dbReference type="BioCyc" id="RHOM585394:G1H02-2359-MONOMER"/>
<evidence type="ECO:0008006" key="5">
    <source>
        <dbReference type="Google" id="ProtNLM"/>
    </source>
</evidence>
<evidence type="ECO:0000313" key="3">
    <source>
        <dbReference type="EMBL" id="AEN97472.1"/>
    </source>
</evidence>
<feature type="signal peptide" evidence="2">
    <location>
        <begin position="1"/>
        <end position="25"/>
    </location>
</feature>